<dbReference type="InterPro" id="IPR021190">
    <property type="entry name" value="Pept_M10A"/>
</dbReference>
<evidence type="ECO:0000259" key="8">
    <source>
        <dbReference type="SMART" id="SM00235"/>
    </source>
</evidence>
<dbReference type="GO" id="GO:0004222">
    <property type="term" value="F:metalloendopeptidase activity"/>
    <property type="evidence" value="ECO:0007669"/>
    <property type="project" value="InterPro"/>
</dbReference>
<accession>A0A3P6RZA5</accession>
<keyword evidence="5 7" id="KW-0862">Zinc</keyword>
<feature type="binding site" evidence="7">
    <location>
        <position position="45"/>
    </location>
    <ligand>
        <name>Zn(2+)</name>
        <dbReference type="ChEBI" id="CHEBI:29105"/>
        <label>1</label>
    </ligand>
</feature>
<feature type="binding site" evidence="7">
    <location>
        <position position="43"/>
    </location>
    <ligand>
        <name>Zn(2+)</name>
        <dbReference type="ChEBI" id="CHEBI:29105"/>
        <label>1</label>
    </ligand>
</feature>
<gene>
    <name evidence="9" type="ORF">ASIM_LOCUS17143</name>
</gene>
<feature type="binding site" evidence="7">
    <location>
        <position position="72"/>
    </location>
    <ligand>
        <name>Zn(2+)</name>
        <dbReference type="ChEBI" id="CHEBI:29105"/>
        <label>2</label>
        <note>catalytic</note>
    </ligand>
</feature>
<dbReference type="SMART" id="SM00235">
    <property type="entry name" value="ZnMc"/>
    <property type="match status" value="1"/>
</dbReference>
<feature type="binding site" evidence="7">
    <location>
        <position position="50"/>
    </location>
    <ligand>
        <name>Ca(2+)</name>
        <dbReference type="ChEBI" id="CHEBI:29108"/>
        <label>3</label>
    </ligand>
</feature>
<comment type="similarity">
    <text evidence="1">Belongs to the peptidase M10A family.</text>
</comment>
<protein>
    <recommendedName>
        <fullName evidence="8">Peptidase metallopeptidase domain-containing protein</fullName>
    </recommendedName>
</protein>
<keyword evidence="7" id="KW-0106">Calcium</keyword>
<name>A0A3P6RZA5_ANISI</name>
<keyword evidence="4" id="KW-0378">Hydrolase</keyword>
<evidence type="ECO:0000256" key="4">
    <source>
        <dbReference type="ARBA" id="ARBA00022801"/>
    </source>
</evidence>
<dbReference type="PRINTS" id="PR00138">
    <property type="entry name" value="MATRIXIN"/>
</dbReference>
<feature type="binding site" evidence="7">
    <location>
        <position position="58"/>
    </location>
    <ligand>
        <name>Zn(2+)</name>
        <dbReference type="ChEBI" id="CHEBI:29105"/>
        <label>1</label>
    </ligand>
</feature>
<feature type="binding site" evidence="7">
    <location>
        <position position="51"/>
    </location>
    <ligand>
        <name>Ca(2+)</name>
        <dbReference type="ChEBI" id="CHEBI:29108"/>
        <label>3</label>
    </ligand>
</feature>
<dbReference type="EMBL" id="UYRR01033786">
    <property type="protein sequence ID" value="VDK59605.1"/>
    <property type="molecule type" value="Genomic_DNA"/>
</dbReference>
<dbReference type="AlphaFoldDB" id="A0A3P6RZA5"/>
<comment type="cofactor">
    <cofactor evidence="7">
        <name>Ca(2+)</name>
        <dbReference type="ChEBI" id="CHEBI:29108"/>
    </cofactor>
    <text evidence="7">Can bind about 5 Ca(2+) ions per subunit.</text>
</comment>
<dbReference type="PANTHER" id="PTHR10201">
    <property type="entry name" value="MATRIX METALLOPROTEINASE"/>
    <property type="match status" value="1"/>
</dbReference>
<dbReference type="InterPro" id="IPR001818">
    <property type="entry name" value="Pept_M10_metallopeptidase"/>
</dbReference>
<keyword evidence="3 7" id="KW-0479">Metal-binding</keyword>
<dbReference type="GO" id="GO:0031012">
    <property type="term" value="C:extracellular matrix"/>
    <property type="evidence" value="ECO:0007669"/>
    <property type="project" value="InterPro"/>
</dbReference>
<dbReference type="PANTHER" id="PTHR10201:SF309">
    <property type="entry name" value="PEPTIDASE METALLOPEPTIDASE DOMAIN-CONTAINING PROTEIN"/>
    <property type="match status" value="1"/>
</dbReference>
<keyword evidence="2" id="KW-0645">Protease</keyword>
<dbReference type="GO" id="GO:0030198">
    <property type="term" value="P:extracellular matrix organization"/>
    <property type="evidence" value="ECO:0007669"/>
    <property type="project" value="TreeGrafter"/>
</dbReference>
<dbReference type="GO" id="GO:0006508">
    <property type="term" value="P:proteolysis"/>
    <property type="evidence" value="ECO:0007669"/>
    <property type="project" value="UniProtKB-KW"/>
</dbReference>
<feature type="binding site" evidence="7">
    <location>
        <position position="33"/>
    </location>
    <ligand>
        <name>Ca(2+)</name>
        <dbReference type="ChEBI" id="CHEBI:29108"/>
        <label>2</label>
    </ligand>
</feature>
<evidence type="ECO:0000313" key="9">
    <source>
        <dbReference type="EMBL" id="VDK59605.1"/>
    </source>
</evidence>
<dbReference type="Pfam" id="PF00413">
    <property type="entry name" value="Peptidase_M10"/>
    <property type="match status" value="1"/>
</dbReference>
<dbReference type="Proteomes" id="UP000267096">
    <property type="component" value="Unassembled WGS sequence"/>
</dbReference>
<evidence type="ECO:0000256" key="5">
    <source>
        <dbReference type="ARBA" id="ARBA00022833"/>
    </source>
</evidence>
<dbReference type="GO" id="GO:0008270">
    <property type="term" value="F:zinc ion binding"/>
    <property type="evidence" value="ECO:0007669"/>
    <property type="project" value="InterPro"/>
</dbReference>
<evidence type="ECO:0000313" key="10">
    <source>
        <dbReference type="Proteomes" id="UP000267096"/>
    </source>
</evidence>
<reference evidence="9 10" key="1">
    <citation type="submission" date="2018-11" db="EMBL/GenBank/DDBJ databases">
        <authorList>
            <consortium name="Pathogen Informatics"/>
        </authorList>
    </citation>
    <scope>NUCLEOTIDE SEQUENCE [LARGE SCALE GENOMIC DNA]</scope>
</reference>
<evidence type="ECO:0000256" key="1">
    <source>
        <dbReference type="ARBA" id="ARBA00010370"/>
    </source>
</evidence>
<comment type="cofactor">
    <cofactor evidence="7">
        <name>Zn(2+)</name>
        <dbReference type="ChEBI" id="CHEBI:29105"/>
    </cofactor>
    <text evidence="7">Binds 2 Zn(2+) ions per subunit.</text>
</comment>
<dbReference type="InterPro" id="IPR024079">
    <property type="entry name" value="MetalloPept_cat_dom_sf"/>
</dbReference>
<dbReference type="OrthoDB" id="406838at2759"/>
<keyword evidence="10" id="KW-1185">Reference proteome</keyword>
<sequence length="130" mass="14482">MKSYVDEALQAAVKLWDDAIEAKFVERKGKGPDIQISFSTFYHGDEFPFDGMGNEIAHAGPNGRNLKWVLAHEIGHSLGLPHTLEQSIMMPYYGGYEAAEPHLSAYDIDVIQKLYGKLHLLVTGCFGQEV</sequence>
<dbReference type="SUPFAM" id="SSF55486">
    <property type="entry name" value="Metalloproteases ('zincins'), catalytic domain"/>
    <property type="match status" value="1"/>
</dbReference>
<feature type="binding site" evidence="7">
    <location>
        <position position="76"/>
    </location>
    <ligand>
        <name>Zn(2+)</name>
        <dbReference type="ChEBI" id="CHEBI:29105"/>
        <label>2</label>
        <note>catalytic</note>
    </ligand>
</feature>
<feature type="binding site" evidence="7">
    <location>
        <position position="89"/>
    </location>
    <ligand>
        <name>Zn(2+)</name>
        <dbReference type="ChEBI" id="CHEBI:29105"/>
        <label>2</label>
        <note>catalytic</note>
    </ligand>
</feature>
<dbReference type="Gene3D" id="3.40.390.10">
    <property type="entry name" value="Collagenase (Catalytic Domain)"/>
    <property type="match status" value="2"/>
</dbReference>
<feature type="domain" description="Peptidase metallopeptidase" evidence="8">
    <location>
        <begin position="1"/>
        <end position="117"/>
    </location>
</feature>
<evidence type="ECO:0000256" key="7">
    <source>
        <dbReference type="PIRSR" id="PIRSR621190-2"/>
    </source>
</evidence>
<feature type="active site" evidence="6">
    <location>
        <position position="73"/>
    </location>
</feature>
<dbReference type="GO" id="GO:0005615">
    <property type="term" value="C:extracellular space"/>
    <property type="evidence" value="ECO:0007669"/>
    <property type="project" value="TreeGrafter"/>
</dbReference>
<proteinExistence type="inferred from homology"/>
<evidence type="ECO:0000256" key="2">
    <source>
        <dbReference type="ARBA" id="ARBA00022670"/>
    </source>
</evidence>
<evidence type="ECO:0000256" key="3">
    <source>
        <dbReference type="ARBA" id="ARBA00022723"/>
    </source>
</evidence>
<evidence type="ECO:0000256" key="6">
    <source>
        <dbReference type="PIRSR" id="PIRSR621190-1"/>
    </source>
</evidence>
<dbReference type="GO" id="GO:0030574">
    <property type="term" value="P:collagen catabolic process"/>
    <property type="evidence" value="ECO:0007669"/>
    <property type="project" value="TreeGrafter"/>
</dbReference>
<dbReference type="InterPro" id="IPR006026">
    <property type="entry name" value="Peptidase_Metallo"/>
</dbReference>
<feature type="binding site" evidence="7">
    <location>
        <position position="82"/>
    </location>
    <ligand>
        <name>Zn(2+)</name>
        <dbReference type="ChEBI" id="CHEBI:29105"/>
        <label>2</label>
        <note>catalytic</note>
    </ligand>
</feature>
<organism evidence="9 10">
    <name type="scientific">Anisakis simplex</name>
    <name type="common">Herring worm</name>
    <dbReference type="NCBI Taxonomy" id="6269"/>
    <lineage>
        <taxon>Eukaryota</taxon>
        <taxon>Metazoa</taxon>
        <taxon>Ecdysozoa</taxon>
        <taxon>Nematoda</taxon>
        <taxon>Chromadorea</taxon>
        <taxon>Rhabditida</taxon>
        <taxon>Spirurina</taxon>
        <taxon>Ascaridomorpha</taxon>
        <taxon>Ascaridoidea</taxon>
        <taxon>Anisakidae</taxon>
        <taxon>Anisakis</taxon>
        <taxon>Anisakis simplex complex</taxon>
    </lineage>
</organism>